<feature type="coiled-coil region" evidence="1">
    <location>
        <begin position="1083"/>
        <end position="1117"/>
    </location>
</feature>
<dbReference type="EMBL" id="FUXA01000009">
    <property type="protein sequence ID" value="SJZ78264.1"/>
    <property type="molecule type" value="Genomic_DNA"/>
</dbReference>
<evidence type="ECO:0000313" key="3">
    <source>
        <dbReference type="EMBL" id="SJZ78264.1"/>
    </source>
</evidence>
<reference evidence="3 4" key="1">
    <citation type="submission" date="2017-02" db="EMBL/GenBank/DDBJ databases">
        <authorList>
            <person name="Peterson S.W."/>
        </authorList>
    </citation>
    <scope>NUCLEOTIDE SEQUENCE [LARGE SCALE GENOMIC DNA]</scope>
    <source>
        <strain evidence="3 4">ATCC 17233</strain>
    </source>
</reference>
<proteinExistence type="predicted"/>
<dbReference type="Proteomes" id="UP000189857">
    <property type="component" value="Unassembled WGS sequence"/>
</dbReference>
<gene>
    <name evidence="3" type="ORF">SAMN02745110_01576</name>
</gene>
<feature type="region of interest" description="Disordered" evidence="2">
    <location>
        <begin position="113"/>
        <end position="134"/>
    </location>
</feature>
<feature type="compositionally biased region" description="Low complexity" evidence="2">
    <location>
        <begin position="125"/>
        <end position="134"/>
    </location>
</feature>
<protein>
    <submittedName>
        <fullName evidence="3">Chromosome segregation ATPase</fullName>
    </submittedName>
</protein>
<feature type="coiled-coil region" evidence="1">
    <location>
        <begin position="548"/>
        <end position="603"/>
    </location>
</feature>
<evidence type="ECO:0000256" key="1">
    <source>
        <dbReference type="SAM" id="Coils"/>
    </source>
</evidence>
<sequence>MPEINRIRVNNVKYNFGTQYYDDFTMRMYGRNTIYDLANGGGKSVLMLLLMQNLIPNCTLDDKQPVEKLFRDGCGNTTIHSLIEWKLDEGDDSSGYRYMTTGFCARKAKDSSAEGNGQMTISGTESGAGNENASGGNSGTATIEYFNYCIFYHSYNKNDIINLPLIKDKEHISYQALRNYLLDLSHKNIDLKVVVFDKKGEYQRFISGYGLHESQWEIVRGINKTEGHVRTYFETNYKTTRKVIEDLLIEEIIDKAFLVRTEKDEGSKNGMARLLMNIRDQLKNLAEKKRDIASFDHQTELITLLSDRVRSFEDIFKEKDEVERKLADIYVTVKKENSDKEEEKKKLEAVIEEEEKNKNDITKMLEELRVSIDMLILDSKKNEQAQASESLKALDERLSRDENELDLAEAGNEYLEYLKDKERKENIDERRRMLSENNDSLGDVHTLAYNIKKHFDKKISGIESDSAIIREKLNALETENELAKKKLLEADTDIAVAENIEKAAAEAHSAFEAKIQKAYSELNDKSFEDVNVKLRRARDHEDAAIRGRNEASEKREKLNTDLYKEKEKLAENASKMVLARKEKEEAENDKNLFETSRSRLETLANIYIADETKDLRYLEEAIIEKERSAVDSQREKETLLRKLTKRYNDILAGRLIETTVGQEKVLMYLRTRHNIFAMTGMDYLAALPADKKEKILSMTPELPYGIVTSDYKKVVSDQNIEDIDTGNEIVAIFDEDALGGENRIEIGSYNGGAKLLHRDAAFFLDENSINKLAAVKKEEIDSLNDEIKRLRDMVNVAAEDISFVRSNVNEKGLTAKDRLEEAASAINNLIIEKAEIESRITRLENEIVEAKNSYDAYEVSIEQYSNDILILTNAVELSNMADAEKEKIKEAGSTKDRISTERESIREEVRHLEGLVMSERDRLAAFLEEKKQLNAEWNGRYSRYYIDGNYADLGENLSTLTAAFDIAVSKNTDSVNEQDSLRMLSETILSGMERTIRSIEKRRPGLVNILQEMNSKGALTLRNKESIDSLRESYNFDKEERRRLEKKLYNIRSEYDKLSGSIDYAIRNITEKFGDFNREEDTEEALKSKMNTVKIRYDEAEKRLAEGKRNLAKFDKTHRAFEDIEKDVSRIIERNDIDTSSAGIITDRENMNDNFESYIIRYDNIQKSMEKAKLELVRTKGRISETLGNMGVAGLSTTIREDVHIPGSLVESEELVRSLHEMAEVIRIEKERVGKSLSDMELLHDSFVDQCLDRCLDVRTELEMLPGLSGIVLDGEKIEMIKLSIPYIKDEFMRERMASYIDRTVDEADKINDDDSRMKFLRNSLTTKKLFGVIVTDMNKIKLSLYKRERIKEQSRYLRYEEAVGSTGQSQGIYIQFLISIINYISGMYSPESIGVRTKTIFIDNPFGAAKDIYIWEPIFALLAANKVQLIVPARGASPAITGRFDVNYVLGQQRKGNREVTVVVNYESSTNQEELEYHELSYEQQTFEFI</sequence>
<feature type="compositionally biased region" description="Polar residues" evidence="2">
    <location>
        <begin position="113"/>
        <end position="124"/>
    </location>
</feature>
<dbReference type="RefSeq" id="WP_078787420.1">
    <property type="nucleotide sequence ID" value="NZ_FMTO01000008.1"/>
</dbReference>
<keyword evidence="4" id="KW-1185">Reference proteome</keyword>
<name>A0A1T4NGB7_9FIRM</name>
<feature type="coiled-coil region" evidence="1">
    <location>
        <begin position="773"/>
        <end position="867"/>
    </location>
</feature>
<organism evidence="3 4">
    <name type="scientific">Eubacterium ruminantium</name>
    <dbReference type="NCBI Taxonomy" id="42322"/>
    <lineage>
        <taxon>Bacteria</taxon>
        <taxon>Bacillati</taxon>
        <taxon>Bacillota</taxon>
        <taxon>Clostridia</taxon>
        <taxon>Eubacteriales</taxon>
        <taxon>Eubacteriaceae</taxon>
        <taxon>Eubacterium</taxon>
    </lineage>
</organism>
<evidence type="ECO:0000256" key="2">
    <source>
        <dbReference type="SAM" id="MobiDB-lite"/>
    </source>
</evidence>
<evidence type="ECO:0000313" key="4">
    <source>
        <dbReference type="Proteomes" id="UP000189857"/>
    </source>
</evidence>
<dbReference type="OrthoDB" id="9815057at2"/>
<feature type="coiled-coil region" evidence="1">
    <location>
        <begin position="330"/>
        <end position="411"/>
    </location>
</feature>
<keyword evidence="1" id="KW-0175">Coiled coil</keyword>
<feature type="coiled-coil region" evidence="1">
    <location>
        <begin position="466"/>
        <end position="493"/>
    </location>
</feature>
<accession>A0A1T4NGB7</accession>